<protein>
    <submittedName>
        <fullName evidence="3">EAL domain-containing protein</fullName>
    </submittedName>
</protein>
<gene>
    <name evidence="3" type="ORF">ACFFH7_47520</name>
</gene>
<dbReference type="InterPro" id="IPR052155">
    <property type="entry name" value="Biofilm_reg_signaling"/>
</dbReference>
<dbReference type="SUPFAM" id="SSF55073">
    <property type="entry name" value="Nucleotide cyclase"/>
    <property type="match status" value="1"/>
</dbReference>
<proteinExistence type="predicted"/>
<organism evidence="3 4">
    <name type="scientific">Kutzneria chonburiensis</name>
    <dbReference type="NCBI Taxonomy" id="1483604"/>
    <lineage>
        <taxon>Bacteria</taxon>
        <taxon>Bacillati</taxon>
        <taxon>Actinomycetota</taxon>
        <taxon>Actinomycetes</taxon>
        <taxon>Pseudonocardiales</taxon>
        <taxon>Pseudonocardiaceae</taxon>
        <taxon>Kutzneria</taxon>
    </lineage>
</organism>
<dbReference type="InterPro" id="IPR035919">
    <property type="entry name" value="EAL_sf"/>
</dbReference>
<sequence length="493" mass="53311">MSENDLAKRTLFELMPPPEATRIRTACTELTDGRVDRIRHRRTVLYAGEEAVRPLLSVAPVRDGKELVVVLDDDSELSLLRNQLKHQSLHDVLTGLPNRQFLSTRLEALLNQADRGTGTTLYQLDLDAFSVITDGLGRQAGEQVLCTVADRLRAVFLGERAMIARIGHDEFAVLVENTAATPGVVATIERINEELSEPVYLPGGQGVTASATIGVVHRPPSGLSMDDVFQTADLTLRRARRKGTSWELHDTVLDAADQELAAMAAALPGAWETGEVRLVFDRQVELATGRPHGVQAVLRWDRPGHGVVDHRQCVELAEQTGMMVPLGGWLLRSACEQGAGLDSAVEISLPTCLANDEELVARVLGELGLSGLPASRLRVGLPAGALGGTAADNVGFLADNGIDVIVDEFGLGAHDLTYLEDLKLRSVRIARWLVARQARPEGPGPVVQRSLTQLVDLAHESGVTVAVDGIESEEQADWWRELGCDVGAGPYFD</sequence>
<feature type="domain" description="EAL" evidence="1">
    <location>
        <begin position="260"/>
        <end position="493"/>
    </location>
</feature>
<reference evidence="3 4" key="1">
    <citation type="submission" date="2024-09" db="EMBL/GenBank/DDBJ databases">
        <authorList>
            <person name="Sun Q."/>
            <person name="Mori K."/>
        </authorList>
    </citation>
    <scope>NUCLEOTIDE SEQUENCE [LARGE SCALE GENOMIC DNA]</scope>
    <source>
        <strain evidence="3 4">TBRC 1432</strain>
    </source>
</reference>
<dbReference type="PROSITE" id="PS50883">
    <property type="entry name" value="EAL"/>
    <property type="match status" value="1"/>
</dbReference>
<dbReference type="Gene3D" id="3.30.70.270">
    <property type="match status" value="1"/>
</dbReference>
<dbReference type="NCBIfam" id="TIGR00254">
    <property type="entry name" value="GGDEF"/>
    <property type="match status" value="1"/>
</dbReference>
<dbReference type="RefSeq" id="WP_337960643.1">
    <property type="nucleotide sequence ID" value="NZ_CP097263.1"/>
</dbReference>
<dbReference type="Proteomes" id="UP001589810">
    <property type="component" value="Unassembled WGS sequence"/>
</dbReference>
<comment type="caution">
    <text evidence="3">The sequence shown here is derived from an EMBL/GenBank/DDBJ whole genome shotgun (WGS) entry which is preliminary data.</text>
</comment>
<dbReference type="InterPro" id="IPR001633">
    <property type="entry name" value="EAL_dom"/>
</dbReference>
<dbReference type="PANTHER" id="PTHR44757:SF2">
    <property type="entry name" value="BIOFILM ARCHITECTURE MAINTENANCE PROTEIN MBAA"/>
    <property type="match status" value="1"/>
</dbReference>
<feature type="domain" description="GGDEF" evidence="2">
    <location>
        <begin position="117"/>
        <end position="251"/>
    </location>
</feature>
<dbReference type="SMART" id="SM00052">
    <property type="entry name" value="EAL"/>
    <property type="match status" value="1"/>
</dbReference>
<dbReference type="PROSITE" id="PS50887">
    <property type="entry name" value="GGDEF"/>
    <property type="match status" value="1"/>
</dbReference>
<dbReference type="CDD" id="cd01948">
    <property type="entry name" value="EAL"/>
    <property type="match status" value="1"/>
</dbReference>
<dbReference type="SMART" id="SM00267">
    <property type="entry name" value="GGDEF"/>
    <property type="match status" value="1"/>
</dbReference>
<dbReference type="Pfam" id="PF00563">
    <property type="entry name" value="EAL"/>
    <property type="match status" value="1"/>
</dbReference>
<evidence type="ECO:0000259" key="2">
    <source>
        <dbReference type="PROSITE" id="PS50887"/>
    </source>
</evidence>
<evidence type="ECO:0000313" key="4">
    <source>
        <dbReference type="Proteomes" id="UP001589810"/>
    </source>
</evidence>
<dbReference type="InterPro" id="IPR000160">
    <property type="entry name" value="GGDEF_dom"/>
</dbReference>
<dbReference type="CDD" id="cd01949">
    <property type="entry name" value="GGDEF"/>
    <property type="match status" value="1"/>
</dbReference>
<evidence type="ECO:0000313" key="3">
    <source>
        <dbReference type="EMBL" id="MFC0549231.1"/>
    </source>
</evidence>
<dbReference type="Pfam" id="PF00990">
    <property type="entry name" value="GGDEF"/>
    <property type="match status" value="1"/>
</dbReference>
<dbReference type="SUPFAM" id="SSF141868">
    <property type="entry name" value="EAL domain-like"/>
    <property type="match status" value="1"/>
</dbReference>
<dbReference type="InterPro" id="IPR043128">
    <property type="entry name" value="Rev_trsase/Diguanyl_cyclase"/>
</dbReference>
<name>A0ABV6N9E3_9PSEU</name>
<keyword evidence="4" id="KW-1185">Reference proteome</keyword>
<dbReference type="InterPro" id="IPR029787">
    <property type="entry name" value="Nucleotide_cyclase"/>
</dbReference>
<dbReference type="PANTHER" id="PTHR44757">
    <property type="entry name" value="DIGUANYLATE CYCLASE DGCP"/>
    <property type="match status" value="1"/>
</dbReference>
<accession>A0ABV6N9E3</accession>
<dbReference type="EMBL" id="JBHLUD010000021">
    <property type="protein sequence ID" value="MFC0549231.1"/>
    <property type="molecule type" value="Genomic_DNA"/>
</dbReference>
<evidence type="ECO:0000259" key="1">
    <source>
        <dbReference type="PROSITE" id="PS50883"/>
    </source>
</evidence>
<dbReference type="Gene3D" id="3.20.20.450">
    <property type="entry name" value="EAL domain"/>
    <property type="match status" value="1"/>
</dbReference>